<evidence type="ECO:0000313" key="2">
    <source>
        <dbReference type="EMBL" id="KGE87598.1"/>
    </source>
</evidence>
<feature type="transmembrane region" description="Helical" evidence="1">
    <location>
        <begin position="74"/>
        <end position="95"/>
    </location>
</feature>
<evidence type="ECO:0000256" key="1">
    <source>
        <dbReference type="SAM" id="Phobius"/>
    </source>
</evidence>
<comment type="caution">
    <text evidence="2">The sequence shown here is derived from an EMBL/GenBank/DDBJ whole genome shotgun (WGS) entry which is preliminary data.</text>
</comment>
<dbReference type="STRING" id="1524460.IX84_13685"/>
<feature type="transmembrane region" description="Helical" evidence="1">
    <location>
        <begin position="182"/>
        <end position="202"/>
    </location>
</feature>
<evidence type="ECO:0000313" key="3">
    <source>
        <dbReference type="Proteomes" id="UP000029736"/>
    </source>
</evidence>
<feature type="transmembrane region" description="Helical" evidence="1">
    <location>
        <begin position="116"/>
        <end position="139"/>
    </location>
</feature>
<name>A0A098S7G7_9BACT</name>
<keyword evidence="1" id="KW-1133">Transmembrane helix</keyword>
<dbReference type="AlphaFoldDB" id="A0A098S7G7"/>
<feature type="transmembrane region" description="Helical" evidence="1">
    <location>
        <begin position="48"/>
        <end position="68"/>
    </location>
</feature>
<accession>A0A098S7G7</accession>
<protein>
    <recommendedName>
        <fullName evidence="4">Lysine transporter LysE</fullName>
    </recommendedName>
</protein>
<keyword evidence="1" id="KW-0472">Membrane</keyword>
<dbReference type="Proteomes" id="UP000029736">
    <property type="component" value="Unassembled WGS sequence"/>
</dbReference>
<reference evidence="2 3" key="1">
    <citation type="journal article" date="2014" name="Int. J. Syst. Evol. Microbiol.">
        <title>Phaeodactylibacter xiamenensis gen. nov., sp. nov., a member of the family Saprospiraceae isolated from the marine alga Phaeodactylum tricornutum.</title>
        <authorList>
            <person name="Chen Z.Jr."/>
            <person name="Lei X."/>
            <person name="Lai Q."/>
            <person name="Li Y."/>
            <person name="Zhang B."/>
            <person name="Zhang J."/>
            <person name="Zhang H."/>
            <person name="Yang L."/>
            <person name="Zheng W."/>
            <person name="Tian Y."/>
            <person name="Yu Z."/>
            <person name="Xu H.Jr."/>
            <person name="Zheng T."/>
        </authorList>
    </citation>
    <scope>NUCLEOTIDE SEQUENCE [LARGE SCALE GENOMIC DNA]</scope>
    <source>
        <strain evidence="2 3">KD52</strain>
    </source>
</reference>
<sequence length="207" mass="22783">MPLMTYLNHSLLGCVVTMLAMLLPGMVNVTAAREYLRRGARAAWRFNLGASVAVFIHAYIAIVFAGLLAREPAYLSYLRQGAVLLFLALSAFFGLQALRKQTIQASEQKGQPLLKGFFVSLFNLVNIPGMFALTTVLRARDLLIFASPYRFFYVAGTAVGAFAMLSLYTLAARRIEQTGPAFYQRLNAGLSGLFLLLALMQVGQMWG</sequence>
<keyword evidence="3" id="KW-1185">Reference proteome</keyword>
<proteinExistence type="predicted"/>
<evidence type="ECO:0008006" key="4">
    <source>
        <dbReference type="Google" id="ProtNLM"/>
    </source>
</evidence>
<gene>
    <name evidence="2" type="ORF">IX84_13685</name>
</gene>
<dbReference type="EMBL" id="JPOS01000034">
    <property type="protein sequence ID" value="KGE87598.1"/>
    <property type="molecule type" value="Genomic_DNA"/>
</dbReference>
<feature type="transmembrane region" description="Helical" evidence="1">
    <location>
        <begin position="6"/>
        <end position="27"/>
    </location>
</feature>
<keyword evidence="1" id="KW-0812">Transmembrane</keyword>
<feature type="transmembrane region" description="Helical" evidence="1">
    <location>
        <begin position="151"/>
        <end position="170"/>
    </location>
</feature>
<organism evidence="2 3">
    <name type="scientific">Phaeodactylibacter xiamenensis</name>
    <dbReference type="NCBI Taxonomy" id="1524460"/>
    <lineage>
        <taxon>Bacteria</taxon>
        <taxon>Pseudomonadati</taxon>
        <taxon>Bacteroidota</taxon>
        <taxon>Saprospiria</taxon>
        <taxon>Saprospirales</taxon>
        <taxon>Haliscomenobacteraceae</taxon>
        <taxon>Phaeodactylibacter</taxon>
    </lineage>
</organism>